<proteinExistence type="predicted"/>
<dbReference type="HOGENOM" id="CLU_1871108_0_0_9"/>
<sequence>MHTLFKKVIWMLKKKLFRFGAGNWRKPRDPCGGVRQGHVSVSEDFLAIQQLADRGAKPWRLNPVETARKVGIEELGFDVADVFRFESYRLDYDSGLNRAQVKAQHGSCLFLIELYQPVRRGTTGIWAVESVTLLNE</sequence>
<gene>
    <name evidence="1" type="ORF">HMPREF0083_04228</name>
</gene>
<accession>U1WZJ5</accession>
<dbReference type="STRING" id="649747.HMPREF0083_04228"/>
<dbReference type="PATRIC" id="fig|649747.3.peg.3833"/>
<dbReference type="Proteomes" id="UP000016511">
    <property type="component" value="Unassembled WGS sequence"/>
</dbReference>
<name>U1WZJ5_ANEAE</name>
<evidence type="ECO:0000313" key="1">
    <source>
        <dbReference type="EMBL" id="ERI07688.1"/>
    </source>
</evidence>
<dbReference type="eggNOG" id="ENOG5034B25">
    <property type="taxonomic scope" value="Bacteria"/>
</dbReference>
<keyword evidence="2" id="KW-1185">Reference proteome</keyword>
<comment type="caution">
    <text evidence="1">The sequence shown here is derived from an EMBL/GenBank/DDBJ whole genome shotgun (WGS) entry which is preliminary data.</text>
</comment>
<protein>
    <submittedName>
        <fullName evidence="1">Uncharacterized protein</fullName>
    </submittedName>
</protein>
<organism evidence="1 2">
    <name type="scientific">Aneurinibacillus aneurinilyticus ATCC 12856</name>
    <dbReference type="NCBI Taxonomy" id="649747"/>
    <lineage>
        <taxon>Bacteria</taxon>
        <taxon>Bacillati</taxon>
        <taxon>Bacillota</taxon>
        <taxon>Bacilli</taxon>
        <taxon>Bacillales</taxon>
        <taxon>Paenibacillaceae</taxon>
        <taxon>Aneurinibacillus group</taxon>
        <taxon>Aneurinibacillus</taxon>
    </lineage>
</organism>
<reference evidence="1 2" key="1">
    <citation type="submission" date="2013-08" db="EMBL/GenBank/DDBJ databases">
        <authorList>
            <person name="Weinstock G."/>
            <person name="Sodergren E."/>
            <person name="Wylie T."/>
            <person name="Fulton L."/>
            <person name="Fulton R."/>
            <person name="Fronick C."/>
            <person name="O'Laughlin M."/>
            <person name="Godfrey J."/>
            <person name="Miner T."/>
            <person name="Herter B."/>
            <person name="Appelbaum E."/>
            <person name="Cordes M."/>
            <person name="Lek S."/>
            <person name="Wollam A."/>
            <person name="Pepin K.H."/>
            <person name="Palsikar V.B."/>
            <person name="Mitreva M."/>
            <person name="Wilson R.K."/>
        </authorList>
    </citation>
    <scope>NUCLEOTIDE SEQUENCE [LARGE SCALE GENOMIC DNA]</scope>
    <source>
        <strain evidence="1 2">ATCC 12856</strain>
    </source>
</reference>
<evidence type="ECO:0000313" key="2">
    <source>
        <dbReference type="Proteomes" id="UP000016511"/>
    </source>
</evidence>
<dbReference type="AlphaFoldDB" id="U1WZJ5"/>
<dbReference type="EMBL" id="AWSJ01000254">
    <property type="protein sequence ID" value="ERI07688.1"/>
    <property type="molecule type" value="Genomic_DNA"/>
</dbReference>